<evidence type="ECO:0000313" key="2">
    <source>
        <dbReference type="EMBL" id="GGH63493.1"/>
    </source>
</evidence>
<dbReference type="AlphaFoldDB" id="A0A917MTV4"/>
<reference evidence="2" key="1">
    <citation type="journal article" date="2014" name="Int. J. Syst. Evol. Microbiol.">
        <title>Complete genome sequence of Corynebacterium casei LMG S-19264T (=DSM 44701T), isolated from a smear-ripened cheese.</title>
        <authorList>
            <consortium name="US DOE Joint Genome Institute (JGI-PGF)"/>
            <person name="Walter F."/>
            <person name="Albersmeier A."/>
            <person name="Kalinowski J."/>
            <person name="Ruckert C."/>
        </authorList>
    </citation>
    <scope>NUCLEOTIDE SEQUENCE</scope>
    <source>
        <strain evidence="2">CGMCC 1.15290</strain>
    </source>
</reference>
<reference evidence="2" key="2">
    <citation type="submission" date="2020-09" db="EMBL/GenBank/DDBJ databases">
        <authorList>
            <person name="Sun Q."/>
            <person name="Zhou Y."/>
        </authorList>
    </citation>
    <scope>NUCLEOTIDE SEQUENCE</scope>
    <source>
        <strain evidence="2">CGMCC 1.15290</strain>
    </source>
</reference>
<name>A0A917MTV4_9BACT</name>
<feature type="domain" description="DUF5675" evidence="1">
    <location>
        <begin position="5"/>
        <end position="114"/>
    </location>
</feature>
<accession>A0A917MTV4</accession>
<dbReference type="InterPro" id="IPR043732">
    <property type="entry name" value="DUF5675"/>
</dbReference>
<dbReference type="Proteomes" id="UP000627292">
    <property type="component" value="Unassembled WGS sequence"/>
</dbReference>
<dbReference type="Pfam" id="PF18925">
    <property type="entry name" value="DUF5675"/>
    <property type="match status" value="1"/>
</dbReference>
<protein>
    <recommendedName>
        <fullName evidence="1">DUF5675 domain-containing protein</fullName>
    </recommendedName>
</protein>
<evidence type="ECO:0000313" key="3">
    <source>
        <dbReference type="Proteomes" id="UP000627292"/>
    </source>
</evidence>
<gene>
    <name evidence="2" type="ORF">GCM10011379_14460</name>
</gene>
<dbReference type="RefSeq" id="WP_188951359.1">
    <property type="nucleotide sequence ID" value="NZ_BMIB01000002.1"/>
</dbReference>
<evidence type="ECO:0000259" key="1">
    <source>
        <dbReference type="Pfam" id="PF18925"/>
    </source>
</evidence>
<comment type="caution">
    <text evidence="2">The sequence shown here is derived from an EMBL/GenBank/DDBJ whole genome shotgun (WGS) entry which is preliminary data.</text>
</comment>
<sequence>MQLTLHRTYYPTGTNGVLKLDDELICYTIELPWRNNLSRLSCIPPGEYRLVKRYSENHGNHLILEAVEGRSLILIHPANNALEELRGCIAPVSTLTAPGCGDASRAAFRKVLKLATAAINKKELVTLKIVKNDKQ</sequence>
<keyword evidence="3" id="KW-1185">Reference proteome</keyword>
<organism evidence="2 3">
    <name type="scientific">Filimonas zeae</name>
    <dbReference type="NCBI Taxonomy" id="1737353"/>
    <lineage>
        <taxon>Bacteria</taxon>
        <taxon>Pseudomonadati</taxon>
        <taxon>Bacteroidota</taxon>
        <taxon>Chitinophagia</taxon>
        <taxon>Chitinophagales</taxon>
        <taxon>Chitinophagaceae</taxon>
        <taxon>Filimonas</taxon>
    </lineage>
</organism>
<proteinExistence type="predicted"/>
<dbReference type="EMBL" id="BMIB01000002">
    <property type="protein sequence ID" value="GGH63493.1"/>
    <property type="molecule type" value="Genomic_DNA"/>
</dbReference>